<evidence type="ECO:0000313" key="9">
    <source>
        <dbReference type="EMBL" id="THV14777.1"/>
    </source>
</evidence>
<comment type="similarity">
    <text evidence="2 6">Belongs to the acyl-CoA dehydrogenase family.</text>
</comment>
<dbReference type="OrthoDB" id="4577375at2"/>
<keyword evidence="5 6" id="KW-0560">Oxidoreductase</keyword>
<evidence type="ECO:0000256" key="4">
    <source>
        <dbReference type="ARBA" id="ARBA00022827"/>
    </source>
</evidence>
<dbReference type="AlphaFoldDB" id="A0A4S8NE10"/>
<gene>
    <name evidence="9" type="ORF">E9934_09020</name>
</gene>
<dbReference type="Gene3D" id="2.40.110.10">
    <property type="entry name" value="Butyryl-CoA Dehydrogenase, subunit A, domain 2"/>
    <property type="match status" value="1"/>
</dbReference>
<comment type="caution">
    <text evidence="9">The sequence shown here is derived from an EMBL/GenBank/DDBJ whole genome shotgun (WGS) entry which is preliminary data.</text>
</comment>
<dbReference type="GO" id="GO:0050660">
    <property type="term" value="F:flavin adenine dinucleotide binding"/>
    <property type="evidence" value="ECO:0007669"/>
    <property type="project" value="InterPro"/>
</dbReference>
<dbReference type="EMBL" id="STGW01000004">
    <property type="protein sequence ID" value="THV14777.1"/>
    <property type="molecule type" value="Genomic_DNA"/>
</dbReference>
<keyword evidence="3 6" id="KW-0285">Flavoprotein</keyword>
<evidence type="ECO:0000256" key="1">
    <source>
        <dbReference type="ARBA" id="ARBA00001974"/>
    </source>
</evidence>
<evidence type="ECO:0000256" key="6">
    <source>
        <dbReference type="RuleBase" id="RU362125"/>
    </source>
</evidence>
<dbReference type="GO" id="GO:0016627">
    <property type="term" value="F:oxidoreductase activity, acting on the CH-CH group of donors"/>
    <property type="evidence" value="ECO:0007669"/>
    <property type="project" value="InterPro"/>
</dbReference>
<reference evidence="9 10" key="1">
    <citation type="journal article" date="2009" name="Int. J. Syst. Evol. Microbiol.">
        <title>Nocardioides caeni sp. nov., isolated from wastewater.</title>
        <authorList>
            <person name="Yoon J.H."/>
            <person name="Kang S.J."/>
            <person name="Park S."/>
            <person name="Kim W."/>
            <person name="Oh T.K."/>
        </authorList>
    </citation>
    <scope>NUCLEOTIDE SEQUENCE [LARGE SCALE GENOMIC DNA]</scope>
    <source>
        <strain evidence="9 10">DSM 23134</strain>
    </source>
</reference>
<dbReference type="SUPFAM" id="SSF56645">
    <property type="entry name" value="Acyl-CoA dehydrogenase NM domain-like"/>
    <property type="match status" value="1"/>
</dbReference>
<organism evidence="9 10">
    <name type="scientific">Nocardioides caeni</name>
    <dbReference type="NCBI Taxonomy" id="574700"/>
    <lineage>
        <taxon>Bacteria</taxon>
        <taxon>Bacillati</taxon>
        <taxon>Actinomycetota</taxon>
        <taxon>Actinomycetes</taxon>
        <taxon>Propionibacteriales</taxon>
        <taxon>Nocardioidaceae</taxon>
        <taxon>Nocardioides</taxon>
    </lineage>
</organism>
<dbReference type="InterPro" id="IPR036250">
    <property type="entry name" value="AcylCo_DH-like_C"/>
</dbReference>
<dbReference type="PANTHER" id="PTHR43292">
    <property type="entry name" value="ACYL-COA DEHYDROGENASE"/>
    <property type="match status" value="1"/>
</dbReference>
<dbReference type="PANTHER" id="PTHR43292:SF4">
    <property type="entry name" value="ACYL-COA DEHYDROGENASE FADE34"/>
    <property type="match status" value="1"/>
</dbReference>
<dbReference type="InterPro" id="IPR009100">
    <property type="entry name" value="AcylCoA_DH/oxidase_NM_dom_sf"/>
</dbReference>
<name>A0A4S8NE10_9ACTN</name>
<sequence>MTLTPARTETLEEFVERARDWLSRQGLPRRGTAGTAGTVGERSSLAVFHDLAHDEEAALIARLTDWVRRKHEAGFGAIDWPLDLGGAGLPPAFEQAFARLEAEYDVPAAHELVSVTLHLIAPTLRAFDRTAELRALVAPMLRGDLLACQLFSEPGAGSDLAGLATRARRDGDHWVVTGQKVWTSGAQFAQWGELLARTDPDAPKHRGITAFMIPLDAEGVEVRPLRQMSGGSSFNEVFLTEVRVPDTLRVGEVGEGWKVGLTTLGFERTSSGENTETGGGLDDAIALARSTGALDDPELRQRLADLVVSHTLAEVALARDGAATDRASTDVVGSMRKLQWVNRLRQVSDFAHDALGPSLVVDDGTPDTFAWTEHVLGAPGYRIAGGSDEIQRNLIAERLLGLPAEPRGDKNTPWKDIPR</sequence>
<evidence type="ECO:0000313" key="10">
    <source>
        <dbReference type="Proteomes" id="UP000307087"/>
    </source>
</evidence>
<dbReference type="Gene3D" id="1.20.140.10">
    <property type="entry name" value="Butyryl-CoA Dehydrogenase, subunit A, domain 3"/>
    <property type="match status" value="1"/>
</dbReference>
<evidence type="ECO:0000256" key="2">
    <source>
        <dbReference type="ARBA" id="ARBA00009347"/>
    </source>
</evidence>
<proteinExistence type="inferred from homology"/>
<dbReference type="Proteomes" id="UP000307087">
    <property type="component" value="Unassembled WGS sequence"/>
</dbReference>
<dbReference type="Pfam" id="PF02770">
    <property type="entry name" value="Acyl-CoA_dh_M"/>
    <property type="match status" value="1"/>
</dbReference>
<dbReference type="SUPFAM" id="SSF47203">
    <property type="entry name" value="Acyl-CoA dehydrogenase C-terminal domain-like"/>
    <property type="match status" value="1"/>
</dbReference>
<dbReference type="FunFam" id="2.40.110.10:FF:000011">
    <property type="entry name" value="Acyl-CoA dehydrogenase FadE34"/>
    <property type="match status" value="1"/>
</dbReference>
<comment type="cofactor">
    <cofactor evidence="1 6">
        <name>FAD</name>
        <dbReference type="ChEBI" id="CHEBI:57692"/>
    </cofactor>
</comment>
<feature type="domain" description="Acyl-CoA dehydrogenase/oxidase C-terminal" evidence="7">
    <location>
        <begin position="254"/>
        <end position="400"/>
    </location>
</feature>
<evidence type="ECO:0000256" key="3">
    <source>
        <dbReference type="ARBA" id="ARBA00022630"/>
    </source>
</evidence>
<dbReference type="Gene3D" id="1.10.540.10">
    <property type="entry name" value="Acyl-CoA dehydrogenase/oxidase, N-terminal domain"/>
    <property type="match status" value="1"/>
</dbReference>
<evidence type="ECO:0000259" key="7">
    <source>
        <dbReference type="Pfam" id="PF00441"/>
    </source>
</evidence>
<dbReference type="InterPro" id="IPR052161">
    <property type="entry name" value="Mycobact_Acyl-CoA_DH"/>
</dbReference>
<dbReference type="InterPro" id="IPR046373">
    <property type="entry name" value="Acyl-CoA_Oxase/DH_mid-dom_sf"/>
</dbReference>
<dbReference type="InterPro" id="IPR006091">
    <property type="entry name" value="Acyl-CoA_Oxase/DH_mid-dom"/>
</dbReference>
<evidence type="ECO:0000256" key="5">
    <source>
        <dbReference type="ARBA" id="ARBA00023002"/>
    </source>
</evidence>
<dbReference type="InterPro" id="IPR037069">
    <property type="entry name" value="AcylCoA_DH/ox_N_sf"/>
</dbReference>
<dbReference type="Pfam" id="PF00441">
    <property type="entry name" value="Acyl-CoA_dh_1"/>
    <property type="match status" value="1"/>
</dbReference>
<protein>
    <submittedName>
        <fullName evidence="9">Acyl-CoA dehydrogenase</fullName>
    </submittedName>
</protein>
<evidence type="ECO:0000259" key="8">
    <source>
        <dbReference type="Pfam" id="PF02770"/>
    </source>
</evidence>
<feature type="domain" description="Acyl-CoA oxidase/dehydrogenase middle" evidence="8">
    <location>
        <begin position="148"/>
        <end position="231"/>
    </location>
</feature>
<dbReference type="InterPro" id="IPR009075">
    <property type="entry name" value="AcylCo_DH/oxidase_C"/>
</dbReference>
<keyword evidence="4 6" id="KW-0274">FAD</keyword>
<keyword evidence="10" id="KW-1185">Reference proteome</keyword>
<accession>A0A4S8NE10</accession>
<dbReference type="RefSeq" id="WP_136562539.1">
    <property type="nucleotide sequence ID" value="NZ_BAABLS010000008.1"/>
</dbReference>
<dbReference type="GO" id="GO:0005886">
    <property type="term" value="C:plasma membrane"/>
    <property type="evidence" value="ECO:0007669"/>
    <property type="project" value="TreeGrafter"/>
</dbReference>